<reference evidence="2 3" key="1">
    <citation type="submission" date="2017-02" db="EMBL/GenBank/DDBJ databases">
        <title>The new phylogeny of genus Mycobacterium.</title>
        <authorList>
            <person name="Tortoli E."/>
            <person name="Trovato A."/>
            <person name="Cirillo D.M."/>
        </authorList>
    </citation>
    <scope>NUCLEOTIDE SEQUENCE [LARGE SCALE GENOMIC DNA]</scope>
    <source>
        <strain evidence="2 3">DSM 45057</strain>
    </source>
</reference>
<dbReference type="Pfam" id="PF00144">
    <property type="entry name" value="Beta-lactamase"/>
    <property type="match status" value="1"/>
</dbReference>
<dbReference type="InterPro" id="IPR050491">
    <property type="entry name" value="AmpC-like"/>
</dbReference>
<evidence type="ECO:0000259" key="1">
    <source>
        <dbReference type="Pfam" id="PF00144"/>
    </source>
</evidence>
<dbReference type="AlphaFoldDB" id="A0A1W9ZYT5"/>
<evidence type="ECO:0000313" key="3">
    <source>
        <dbReference type="Proteomes" id="UP000192284"/>
    </source>
</evidence>
<dbReference type="OrthoDB" id="3174977at2"/>
<sequence length="375" mass="39653">MPEVRTQRRRVGGPLGHFAVALLVAACGGSPHPTPAAGSTTATTTETSAFKAHSSQAVLDDAAKNDEPGCSAAVGIEGKIAWTGTRGIADLRTGAKITTDTVFDIASVSKQFTATAILLLAEAGKLTLDDPLSQYVPDMPAWATQVSLAQLMHHTSGIPDYVGLLQEQGYSYGDRTTEAQALQALAGAPELVFKPGSRYEYSNSNYLLLGEIVHRVAVQPLPDYLSAEIFKPLGLVMVLDPVTRLPGKALSYTKTDGEYRLADSAWEQIGDGGIQTTPSQLVRWGDNYRTGKVGGPKLLDAQLAGAVETEPGGGDRYGAGIFALANGMLDHDGAWAGFVTAFRVSSDRRTSVAISCNADKQDPEAMAEALGRLWM</sequence>
<dbReference type="InterPro" id="IPR001466">
    <property type="entry name" value="Beta-lactam-related"/>
</dbReference>
<gene>
    <name evidence="2" type="ORF">BST12_08545</name>
</gene>
<evidence type="ECO:0000313" key="2">
    <source>
        <dbReference type="EMBL" id="ORA22626.1"/>
    </source>
</evidence>
<proteinExistence type="predicted"/>
<comment type="caution">
    <text evidence="2">The sequence shown here is derived from an EMBL/GenBank/DDBJ whole genome shotgun (WGS) entry which is preliminary data.</text>
</comment>
<dbReference type="SUPFAM" id="SSF56601">
    <property type="entry name" value="beta-lactamase/transpeptidase-like"/>
    <property type="match status" value="1"/>
</dbReference>
<feature type="domain" description="Beta-lactamase-related" evidence="1">
    <location>
        <begin position="63"/>
        <end position="366"/>
    </location>
</feature>
<dbReference type="Gene3D" id="3.40.710.10">
    <property type="entry name" value="DD-peptidase/beta-lactamase superfamily"/>
    <property type="match status" value="1"/>
</dbReference>
<protein>
    <recommendedName>
        <fullName evidence="1">Beta-lactamase-related domain-containing protein</fullName>
    </recommendedName>
</protein>
<accession>A0A1W9ZYT5</accession>
<dbReference type="PANTHER" id="PTHR46825">
    <property type="entry name" value="D-ALANYL-D-ALANINE-CARBOXYPEPTIDASE/ENDOPEPTIDASE AMPH"/>
    <property type="match status" value="1"/>
</dbReference>
<dbReference type="Proteomes" id="UP000192284">
    <property type="component" value="Unassembled WGS sequence"/>
</dbReference>
<dbReference type="InterPro" id="IPR012338">
    <property type="entry name" value="Beta-lactam/transpept-like"/>
</dbReference>
<name>A0A1W9ZYT5_MYCAN</name>
<dbReference type="EMBL" id="MVHE01000009">
    <property type="protein sequence ID" value="ORA22626.1"/>
    <property type="molecule type" value="Genomic_DNA"/>
</dbReference>
<dbReference type="PANTHER" id="PTHR46825:SF9">
    <property type="entry name" value="BETA-LACTAMASE-RELATED DOMAIN-CONTAINING PROTEIN"/>
    <property type="match status" value="1"/>
</dbReference>
<dbReference type="RefSeq" id="WP_083112681.1">
    <property type="nucleotide sequence ID" value="NZ_JACKTS010000014.1"/>
</dbReference>
<keyword evidence="3" id="KW-1185">Reference proteome</keyword>
<organism evidence="2 3">
    <name type="scientific">Mycobacterium angelicum</name>
    <dbReference type="NCBI Taxonomy" id="470074"/>
    <lineage>
        <taxon>Bacteria</taxon>
        <taxon>Bacillati</taxon>
        <taxon>Actinomycetota</taxon>
        <taxon>Actinomycetes</taxon>
        <taxon>Mycobacteriales</taxon>
        <taxon>Mycobacteriaceae</taxon>
        <taxon>Mycobacterium</taxon>
    </lineage>
</organism>
<dbReference type="PROSITE" id="PS51257">
    <property type="entry name" value="PROKAR_LIPOPROTEIN"/>
    <property type="match status" value="1"/>
</dbReference>